<dbReference type="STRING" id="48697.A0A101MA39"/>
<comment type="caution">
    <text evidence="2">The sequence shown here is derived from an EMBL/GenBank/DDBJ whole genome shotgun (WGS) entry which is preliminary data.</text>
</comment>
<protein>
    <submittedName>
        <fullName evidence="2">Uncharacterized protein</fullName>
    </submittedName>
</protein>
<dbReference type="EMBL" id="LLXE01000438">
    <property type="protein sequence ID" value="KUM56774.1"/>
    <property type="molecule type" value="Genomic_DNA"/>
</dbReference>
<gene>
    <name evidence="2" type="ORF">ACN42_g10430</name>
</gene>
<feature type="compositionally biased region" description="Acidic residues" evidence="1">
    <location>
        <begin position="361"/>
        <end position="381"/>
    </location>
</feature>
<sequence length="388" mass="43626">MRSSTSGQPPGQPQGQAPRSTKRRKIVPAVDPDVFETIISFQDMLADMNSNDPNVRSLAVQRLTVLSPLMQQLALSKKTAGVHYAAGRFKSLDEACTVLQVTHNPQEHIWDRQDIDHVPSASLSADVDTIIQRLQSSHYHRIDRSETSVRVVVELLILDRLHHLSDKGALEHLQLYPEVDVDLLLGDTHVTGRADWLLCHDDPQYSIDATLIAIEAKRSCEFSSADSQMATYLAAVQASRAKIQKIHAIAFGITTDSNAYRFWFIDSERRLFSSVVFEWRLHKAKIIAWIDKMLAEAIEASPLTTPTLRRNVSLRNWEKDSELESDDSPLTEGLPFDISVPDSCHLVAPAWYQGRKVMVVEYEEEEEEEEEESGGDDEEDGENRAIAG</sequence>
<keyword evidence="3" id="KW-1185">Reference proteome</keyword>
<accession>A0A101MA39</accession>
<reference evidence="2 3" key="1">
    <citation type="submission" date="2015-10" db="EMBL/GenBank/DDBJ databases">
        <title>Genome sequencing of Penicillium freii.</title>
        <authorList>
            <person name="Nguyen H.D."/>
            <person name="Visagie C.M."/>
            <person name="Seifert K.A."/>
        </authorList>
    </citation>
    <scope>NUCLEOTIDE SEQUENCE [LARGE SCALE GENOMIC DNA]</scope>
    <source>
        <strain evidence="2 3">DAOM 242723</strain>
    </source>
</reference>
<evidence type="ECO:0000313" key="3">
    <source>
        <dbReference type="Proteomes" id="UP000055045"/>
    </source>
</evidence>
<name>A0A101MA39_PENFR</name>
<feature type="region of interest" description="Disordered" evidence="1">
    <location>
        <begin position="1"/>
        <end position="27"/>
    </location>
</feature>
<evidence type="ECO:0000256" key="1">
    <source>
        <dbReference type="SAM" id="MobiDB-lite"/>
    </source>
</evidence>
<organism evidence="2 3">
    <name type="scientific">Penicillium freii</name>
    <dbReference type="NCBI Taxonomy" id="48697"/>
    <lineage>
        <taxon>Eukaryota</taxon>
        <taxon>Fungi</taxon>
        <taxon>Dikarya</taxon>
        <taxon>Ascomycota</taxon>
        <taxon>Pezizomycotina</taxon>
        <taxon>Eurotiomycetes</taxon>
        <taxon>Eurotiomycetidae</taxon>
        <taxon>Eurotiales</taxon>
        <taxon>Aspergillaceae</taxon>
        <taxon>Penicillium</taxon>
    </lineage>
</organism>
<feature type="compositionally biased region" description="Low complexity" evidence="1">
    <location>
        <begin position="7"/>
        <end position="16"/>
    </location>
</feature>
<evidence type="ECO:0000313" key="2">
    <source>
        <dbReference type="EMBL" id="KUM56774.1"/>
    </source>
</evidence>
<dbReference type="AlphaFoldDB" id="A0A101MA39"/>
<feature type="region of interest" description="Disordered" evidence="1">
    <location>
        <begin position="361"/>
        <end position="388"/>
    </location>
</feature>
<proteinExistence type="predicted"/>
<dbReference type="Proteomes" id="UP000055045">
    <property type="component" value="Unassembled WGS sequence"/>
</dbReference>